<organism evidence="2 3">
    <name type="scientific">Araneus ventricosus</name>
    <name type="common">Orbweaver spider</name>
    <name type="synonym">Epeira ventricosa</name>
    <dbReference type="NCBI Taxonomy" id="182803"/>
    <lineage>
        <taxon>Eukaryota</taxon>
        <taxon>Metazoa</taxon>
        <taxon>Ecdysozoa</taxon>
        <taxon>Arthropoda</taxon>
        <taxon>Chelicerata</taxon>
        <taxon>Arachnida</taxon>
        <taxon>Araneae</taxon>
        <taxon>Araneomorphae</taxon>
        <taxon>Entelegynae</taxon>
        <taxon>Araneoidea</taxon>
        <taxon>Araneidae</taxon>
        <taxon>Araneus</taxon>
    </lineage>
</organism>
<evidence type="ECO:0008006" key="4">
    <source>
        <dbReference type="Google" id="ProtNLM"/>
    </source>
</evidence>
<comment type="caution">
    <text evidence="2">The sequence shown here is derived from an EMBL/GenBank/DDBJ whole genome shotgun (WGS) entry which is preliminary data.</text>
</comment>
<evidence type="ECO:0000313" key="2">
    <source>
        <dbReference type="EMBL" id="GBL87539.1"/>
    </source>
</evidence>
<feature type="signal peptide" evidence="1">
    <location>
        <begin position="1"/>
        <end position="20"/>
    </location>
</feature>
<keyword evidence="3" id="KW-1185">Reference proteome</keyword>
<keyword evidence="1" id="KW-0732">Signal</keyword>
<protein>
    <recommendedName>
        <fullName evidence="4">Secreted protein</fullName>
    </recommendedName>
</protein>
<dbReference type="Proteomes" id="UP000499080">
    <property type="component" value="Unassembled WGS sequence"/>
</dbReference>
<name>A0A4Y2B819_ARAVE</name>
<dbReference type="AlphaFoldDB" id="A0A4Y2B819"/>
<feature type="chain" id="PRO_5021446037" description="Secreted protein" evidence="1">
    <location>
        <begin position="21"/>
        <end position="92"/>
    </location>
</feature>
<evidence type="ECO:0000313" key="3">
    <source>
        <dbReference type="Proteomes" id="UP000499080"/>
    </source>
</evidence>
<dbReference type="EMBL" id="BGPR01000054">
    <property type="protein sequence ID" value="GBL87539.1"/>
    <property type="molecule type" value="Genomic_DNA"/>
</dbReference>
<reference evidence="2 3" key="1">
    <citation type="journal article" date="2019" name="Sci. Rep.">
        <title>Orb-weaving spider Araneus ventricosus genome elucidates the spidroin gene catalogue.</title>
        <authorList>
            <person name="Kono N."/>
            <person name="Nakamura H."/>
            <person name="Ohtoshi R."/>
            <person name="Moran D.A.P."/>
            <person name="Shinohara A."/>
            <person name="Yoshida Y."/>
            <person name="Fujiwara M."/>
            <person name="Mori M."/>
            <person name="Tomita M."/>
            <person name="Arakawa K."/>
        </authorList>
    </citation>
    <scope>NUCLEOTIDE SEQUENCE [LARGE SCALE GENOMIC DNA]</scope>
</reference>
<gene>
    <name evidence="2" type="ORF">AVEN_165154_1</name>
</gene>
<proteinExistence type="predicted"/>
<sequence length="92" mass="10412">MQIHPLRVTLILNFTHFSLCLQNAKPAPISSRAREPSPRIYTGRISAFMVGSPNRMVGYPNFVPRRSNSHRFFAQTAGFGVERPNLRGVERS</sequence>
<accession>A0A4Y2B819</accession>
<evidence type="ECO:0000256" key="1">
    <source>
        <dbReference type="SAM" id="SignalP"/>
    </source>
</evidence>